<feature type="signal peptide" evidence="1">
    <location>
        <begin position="1"/>
        <end position="21"/>
    </location>
</feature>
<dbReference type="AlphaFoldDB" id="A0A2N8ZB42"/>
<keyword evidence="3" id="KW-1185">Reference proteome</keyword>
<sequence length="71" mass="7643">MFYSRVLVTILLLTPLNAVFAQHAPLWLKDSAISPDGTQLAFTYQSKIYLTSSTGGAAQPLTLPTLSCLVS</sequence>
<dbReference type="Proteomes" id="UP000235828">
    <property type="component" value="Chromosome A"/>
</dbReference>
<reference evidence="2 3" key="1">
    <citation type="submission" date="2017-10" db="EMBL/GenBank/DDBJ databases">
        <authorList>
            <person name="Banno H."/>
            <person name="Chua N.-H."/>
        </authorList>
    </citation>
    <scope>NUCLEOTIDE SEQUENCE [LARGE SCALE GENOMIC DNA]</scope>
    <source>
        <strain evidence="2">Vibrio tapetis CECT4600</strain>
    </source>
</reference>
<dbReference type="EMBL" id="LT960611">
    <property type="protein sequence ID" value="SON49126.1"/>
    <property type="molecule type" value="Genomic_DNA"/>
</dbReference>
<evidence type="ECO:0000313" key="2">
    <source>
        <dbReference type="EMBL" id="SON49126.1"/>
    </source>
</evidence>
<accession>A0A2N8ZB42</accession>
<evidence type="ECO:0000256" key="1">
    <source>
        <dbReference type="SAM" id="SignalP"/>
    </source>
</evidence>
<protein>
    <submittedName>
        <fullName evidence="2">Uncharacterized protein</fullName>
    </submittedName>
</protein>
<feature type="chain" id="PRO_5014802607" evidence="1">
    <location>
        <begin position="22"/>
        <end position="71"/>
    </location>
</feature>
<proteinExistence type="predicted"/>
<gene>
    <name evidence="2" type="ORF">VTAP4600_A1147</name>
</gene>
<evidence type="ECO:0000313" key="3">
    <source>
        <dbReference type="Proteomes" id="UP000235828"/>
    </source>
</evidence>
<keyword evidence="1" id="KW-0732">Signal</keyword>
<organism evidence="2 3">
    <name type="scientific">Vibrio tapetis subsp. tapetis</name>
    <dbReference type="NCBI Taxonomy" id="1671868"/>
    <lineage>
        <taxon>Bacteria</taxon>
        <taxon>Pseudomonadati</taxon>
        <taxon>Pseudomonadota</taxon>
        <taxon>Gammaproteobacteria</taxon>
        <taxon>Vibrionales</taxon>
        <taxon>Vibrionaceae</taxon>
        <taxon>Vibrio</taxon>
    </lineage>
</organism>
<dbReference type="KEGG" id="vta:A1147"/>
<name>A0A2N8ZB42_9VIBR</name>